<feature type="region of interest" description="Disordered" evidence="1">
    <location>
        <begin position="49"/>
        <end position="78"/>
    </location>
</feature>
<accession>A0A560KFW1</accession>
<feature type="region of interest" description="Disordered" evidence="1">
    <location>
        <begin position="1"/>
        <end position="35"/>
    </location>
</feature>
<proteinExistence type="predicted"/>
<sequence>MAGKSDPFNGPLEGWEPLDSPPKGLDSSAPLPKPDRVAQEWTKVARKYAADSAGSGSSSEHATLVRAKKKGSRDSDVNAKTFVLSGNKIVGTQG</sequence>
<organism evidence="2 3">
    <name type="scientific">Bradyrhizobium sacchari</name>
    <dbReference type="NCBI Taxonomy" id="1399419"/>
    <lineage>
        <taxon>Bacteria</taxon>
        <taxon>Pseudomonadati</taxon>
        <taxon>Pseudomonadota</taxon>
        <taxon>Alphaproteobacteria</taxon>
        <taxon>Hyphomicrobiales</taxon>
        <taxon>Nitrobacteraceae</taxon>
        <taxon>Bradyrhizobium</taxon>
    </lineage>
</organism>
<protein>
    <submittedName>
        <fullName evidence="2">Uncharacterized protein</fullName>
    </submittedName>
</protein>
<gene>
    <name evidence="2" type="ORF">FBZ95_10241</name>
</gene>
<dbReference type="AlphaFoldDB" id="A0A560KFW1"/>
<dbReference type="EMBL" id="VITW01000002">
    <property type="protein sequence ID" value="TWB80824.1"/>
    <property type="molecule type" value="Genomic_DNA"/>
</dbReference>
<keyword evidence="3" id="KW-1185">Reference proteome</keyword>
<comment type="caution">
    <text evidence="2">The sequence shown here is derived from an EMBL/GenBank/DDBJ whole genome shotgun (WGS) entry which is preliminary data.</text>
</comment>
<reference evidence="2 3" key="1">
    <citation type="submission" date="2019-06" db="EMBL/GenBank/DDBJ databases">
        <title>Genomic Encyclopedia of Type Strains, Phase IV (KMG-V): Genome sequencing to study the core and pangenomes of soil and plant-associated prokaryotes.</title>
        <authorList>
            <person name="Whitman W."/>
        </authorList>
    </citation>
    <scope>NUCLEOTIDE SEQUENCE [LARGE SCALE GENOMIC DNA]</scope>
    <source>
        <strain evidence="2 3">BR 10556</strain>
    </source>
</reference>
<evidence type="ECO:0000313" key="2">
    <source>
        <dbReference type="EMBL" id="TWB80824.1"/>
    </source>
</evidence>
<feature type="compositionally biased region" description="Low complexity" evidence="1">
    <location>
        <begin position="50"/>
        <end position="59"/>
    </location>
</feature>
<dbReference type="Proteomes" id="UP000315914">
    <property type="component" value="Unassembled WGS sequence"/>
</dbReference>
<evidence type="ECO:0000256" key="1">
    <source>
        <dbReference type="SAM" id="MobiDB-lite"/>
    </source>
</evidence>
<name>A0A560KFW1_9BRAD</name>
<evidence type="ECO:0000313" key="3">
    <source>
        <dbReference type="Proteomes" id="UP000315914"/>
    </source>
</evidence>